<keyword evidence="7" id="KW-0175">Coiled coil</keyword>
<dbReference type="Pfam" id="PF00443">
    <property type="entry name" value="UCH"/>
    <property type="match status" value="2"/>
</dbReference>
<dbReference type="GO" id="GO:0016579">
    <property type="term" value="P:protein deubiquitination"/>
    <property type="evidence" value="ECO:0007669"/>
    <property type="project" value="InterPro"/>
</dbReference>
<comment type="catalytic activity">
    <reaction evidence="1">
        <text>Thiol-dependent hydrolysis of ester, thioester, amide, peptide and isopeptide bonds formed by the C-terminal Gly of ubiquitin (a 76-residue protein attached to proteins as an intracellular targeting signal).</text>
        <dbReference type="EC" id="3.4.19.12"/>
    </reaction>
</comment>
<evidence type="ECO:0000256" key="3">
    <source>
        <dbReference type="ARBA" id="ARBA00022670"/>
    </source>
</evidence>
<feature type="compositionally biased region" description="Polar residues" evidence="8">
    <location>
        <begin position="885"/>
        <end position="899"/>
    </location>
</feature>
<sequence length="1376" mass="154594">MAGVQGNIRSFIAPIKGAGRTAPALLEDLTLCEPWQIQPDAPNLLADSPLRLSQARYLGDLVSLQSCRHNFALKPRQSRPPVLDERPGPETIWTVAAFCQVCRLHVHVKVDYTIRFEDAPCPNEHHPLHHLVRSEFQEPLERNAWRRQYPNSQDEIYTYKCSSKTCSATVTVRLSPPVLRPSDVLTLVDPDLLRQRTEDAFRTRGGSTEGMKYPVPVDVLSDLRAYLKNSWKAKEDPKYRAINIANRRFAVRFGPDGNACKDVLERLGFRLVPGDSWRVPEPDLDDSQPLQSAINIWLDNAEHELVTLIFSQPDEDRSQLQDTAPPESAELELSRLLGCQDYDADPPSRNTKFKPEMRTAPFTALGCPMDLSDQLVAKAYHWQVETDSHNGPIYLTHLQHIAQHRTSELLETEVVLETSKGRFDAETLDKAYKAFHFTGPDWDGKVTDNDIIGAFTAMMADSPSHEHELREYLRIIGTHRNSKTIVDIAQNVLETYEQALAFLDADPTTEDEHIQALFTVKTNDNKSLEDQAIKAISLIAQHRQSRLLSSWIESGFTNQEAMDPAEGYQALQISNREIDDEMIMLQYNMAIEENPGSIDFYNKALAAIANGRGSSVLLDHLQRRAPQVPEGTLEEPVGLENIGNTCYLNSLLQFLFTMIQLRHIVLNFDDYKMPLDEKSMEHKRVGQRKVSVKEVQTAQKFVASLASLFRGMIETPQSSIRPDQELARLTLETESVKEKMRRRSTLKSSDRPSLGDLDSRYTLGPLTLAEYEKNDFGSGAIVQTPFQTDDLSDPIGNVDLSNENQANVEETGQDETADIAMDDNSSEATLVSRADSNNVMSDAAIVPTKLSISDDKENQAPEAKATTSSQGASSTSEPLAPASPSRLNVQAGANATAPDSDQGVAKAEPVKYQPPPDKPPPVPPRRPMQTSTSTLEEYARQQDVTEVMNHCIIQLSCAMRPTGSDKSGEQEDEVHDLFFGKAIIHSRPEKESPQPVSFLNIITRVYHQPQDVYAAIDNEYDLQDAQDGTQSYTSIARLPPVLNIALDRVAWNQQAKRQEKLNHHVEVPETVYMDRYLESANDSELLQRRQQTWEIKKELAALCARRDVLEEKHGQSKDLPGLLKDAKLTLEYLAELFKDPVSEDVDVNPDTVAKLGILAENARSELEDLRSRIDQLSQQVKEAFVDMRKHPYRLHAAFFHRGGAGGGHYWVYIYDHKKEVWRKYNDDRVTVVENRNEIFGKPTQDNWGPPPNPYLLVYIQADRIDELAETVKRDIVFPAPDQPPPVPARNLTQMSALPPSAQEGRGDGDVEMVENVDSSNNNDNWDNGGEQAQNPIPSSQQQASEEGLDSQLSNQPTAKKGDWDDSQLITDRPINW</sequence>
<evidence type="ECO:0000256" key="5">
    <source>
        <dbReference type="ARBA" id="ARBA00022801"/>
    </source>
</evidence>
<dbReference type="GO" id="GO:0061136">
    <property type="term" value="P:regulation of proteasomal protein catabolic process"/>
    <property type="evidence" value="ECO:0007669"/>
    <property type="project" value="TreeGrafter"/>
</dbReference>
<feature type="coiled-coil region" evidence="7">
    <location>
        <begin position="1152"/>
        <end position="1186"/>
    </location>
</feature>
<feature type="region of interest" description="Disordered" evidence="8">
    <location>
        <begin position="1277"/>
        <end position="1376"/>
    </location>
</feature>
<gene>
    <name evidence="10" type="primary">UBP2</name>
    <name evidence="10" type="ORF">HRR80_001171</name>
</gene>
<keyword evidence="6" id="KW-0788">Thiol protease</keyword>
<dbReference type="EC" id="3.4.19.12" evidence="2"/>
<evidence type="ECO:0000256" key="8">
    <source>
        <dbReference type="SAM" id="MobiDB-lite"/>
    </source>
</evidence>
<comment type="caution">
    <text evidence="10">The sequence shown here is derived from an EMBL/GenBank/DDBJ whole genome shotgun (WGS) entry which is preliminary data.</text>
</comment>
<organism evidence="10 11">
    <name type="scientific">Exophiala dermatitidis</name>
    <name type="common">Black yeast-like fungus</name>
    <name type="synonym">Wangiella dermatitidis</name>
    <dbReference type="NCBI Taxonomy" id="5970"/>
    <lineage>
        <taxon>Eukaryota</taxon>
        <taxon>Fungi</taxon>
        <taxon>Dikarya</taxon>
        <taxon>Ascomycota</taxon>
        <taxon>Pezizomycotina</taxon>
        <taxon>Eurotiomycetes</taxon>
        <taxon>Chaetothyriomycetidae</taxon>
        <taxon>Chaetothyriales</taxon>
        <taxon>Herpotrichiellaceae</taxon>
        <taxon>Exophiala</taxon>
    </lineage>
</organism>
<accession>A0AAN6IXM6</accession>
<dbReference type="InterPro" id="IPR038765">
    <property type="entry name" value="Papain-like_cys_pep_sf"/>
</dbReference>
<dbReference type="Proteomes" id="UP001161757">
    <property type="component" value="Unassembled WGS sequence"/>
</dbReference>
<dbReference type="PANTHER" id="PTHR43982">
    <property type="entry name" value="UBIQUITIN CARBOXYL-TERMINAL HYDROLASE"/>
    <property type="match status" value="1"/>
</dbReference>
<dbReference type="Gene3D" id="3.90.70.10">
    <property type="entry name" value="Cysteine proteinases"/>
    <property type="match status" value="2"/>
</dbReference>
<keyword evidence="3 10" id="KW-0645">Protease</keyword>
<dbReference type="GO" id="GO:0070628">
    <property type="term" value="F:proteasome binding"/>
    <property type="evidence" value="ECO:0007669"/>
    <property type="project" value="TreeGrafter"/>
</dbReference>
<evidence type="ECO:0000313" key="11">
    <source>
        <dbReference type="Proteomes" id="UP001161757"/>
    </source>
</evidence>
<feature type="region of interest" description="Disordered" evidence="8">
    <location>
        <begin position="850"/>
        <end position="937"/>
    </location>
</feature>
<name>A0AAN6IXM6_EXODE</name>
<dbReference type="InterPro" id="IPR036339">
    <property type="entry name" value="PUB-like_dom_sf"/>
</dbReference>
<feature type="compositionally biased region" description="Low complexity" evidence="8">
    <location>
        <begin position="1315"/>
        <end position="1330"/>
    </location>
</feature>
<feature type="compositionally biased region" description="Pro residues" evidence="8">
    <location>
        <begin position="912"/>
        <end position="926"/>
    </location>
</feature>
<dbReference type="PANTHER" id="PTHR43982:SF6">
    <property type="entry name" value="UBIQUITIN CARBOXYL-TERMINAL HYDROLASE 2-RELATED"/>
    <property type="match status" value="1"/>
</dbReference>
<dbReference type="CDD" id="cd09212">
    <property type="entry name" value="PUB"/>
    <property type="match status" value="1"/>
</dbReference>
<dbReference type="InterPro" id="IPR018200">
    <property type="entry name" value="USP_CS"/>
</dbReference>
<evidence type="ECO:0000256" key="7">
    <source>
        <dbReference type="SAM" id="Coils"/>
    </source>
</evidence>
<evidence type="ECO:0000313" key="10">
    <source>
        <dbReference type="EMBL" id="KAJ8994457.1"/>
    </source>
</evidence>
<evidence type="ECO:0000256" key="4">
    <source>
        <dbReference type="ARBA" id="ARBA00022786"/>
    </source>
</evidence>
<keyword evidence="5 10" id="KW-0378">Hydrolase</keyword>
<dbReference type="Pfam" id="PF13446">
    <property type="entry name" value="RPT"/>
    <property type="match status" value="4"/>
</dbReference>
<dbReference type="SUPFAM" id="SSF143503">
    <property type="entry name" value="PUG domain-like"/>
    <property type="match status" value="1"/>
</dbReference>
<dbReference type="InterPro" id="IPR044635">
    <property type="entry name" value="UBP14-like"/>
</dbReference>
<dbReference type="InterPro" id="IPR025305">
    <property type="entry name" value="UCH_repeat_domain"/>
</dbReference>
<dbReference type="PROSITE" id="PS00972">
    <property type="entry name" value="USP_1"/>
    <property type="match status" value="1"/>
</dbReference>
<evidence type="ECO:0000256" key="6">
    <source>
        <dbReference type="ARBA" id="ARBA00022807"/>
    </source>
</evidence>
<feature type="compositionally biased region" description="Low complexity" evidence="8">
    <location>
        <begin position="863"/>
        <end position="876"/>
    </location>
</feature>
<keyword evidence="4" id="KW-0833">Ubl conjugation pathway</keyword>
<evidence type="ECO:0000256" key="2">
    <source>
        <dbReference type="ARBA" id="ARBA00012759"/>
    </source>
</evidence>
<dbReference type="PROSITE" id="PS50235">
    <property type="entry name" value="USP_3"/>
    <property type="match status" value="1"/>
</dbReference>
<dbReference type="GO" id="GO:0043161">
    <property type="term" value="P:proteasome-mediated ubiquitin-dependent protein catabolic process"/>
    <property type="evidence" value="ECO:0007669"/>
    <property type="project" value="InterPro"/>
</dbReference>
<feature type="region of interest" description="Disordered" evidence="8">
    <location>
        <begin position="738"/>
        <end position="758"/>
    </location>
</feature>
<evidence type="ECO:0000256" key="1">
    <source>
        <dbReference type="ARBA" id="ARBA00000707"/>
    </source>
</evidence>
<dbReference type="SUPFAM" id="SSF54001">
    <property type="entry name" value="Cysteine proteinases"/>
    <property type="match status" value="1"/>
</dbReference>
<proteinExistence type="predicted"/>
<dbReference type="InterPro" id="IPR028889">
    <property type="entry name" value="USP"/>
</dbReference>
<dbReference type="EMBL" id="JAJGCB010000002">
    <property type="protein sequence ID" value="KAJ8994457.1"/>
    <property type="molecule type" value="Genomic_DNA"/>
</dbReference>
<dbReference type="GO" id="GO:0004843">
    <property type="term" value="F:cysteine-type deubiquitinase activity"/>
    <property type="evidence" value="ECO:0007669"/>
    <property type="project" value="UniProtKB-EC"/>
</dbReference>
<reference evidence="10" key="1">
    <citation type="submission" date="2023-01" db="EMBL/GenBank/DDBJ databases">
        <title>Exophiala dermititidis isolated from Cystic Fibrosis Patient.</title>
        <authorList>
            <person name="Kurbessoian T."/>
            <person name="Crocker A."/>
            <person name="Murante D."/>
            <person name="Hogan D.A."/>
            <person name="Stajich J.E."/>
        </authorList>
    </citation>
    <scope>NUCLEOTIDE SEQUENCE</scope>
    <source>
        <strain evidence="10">Ex8</strain>
    </source>
</reference>
<evidence type="ECO:0000259" key="9">
    <source>
        <dbReference type="PROSITE" id="PS50235"/>
    </source>
</evidence>
<feature type="domain" description="USP" evidence="9">
    <location>
        <begin position="637"/>
        <end position="1261"/>
    </location>
</feature>
<feature type="compositionally biased region" description="Polar residues" evidence="8">
    <location>
        <begin position="1331"/>
        <end position="1357"/>
    </location>
</feature>
<protein>
    <recommendedName>
        <fullName evidence="2">ubiquitinyl hydrolase 1</fullName>
        <ecNumber evidence="2">3.4.19.12</ecNumber>
    </recommendedName>
</protein>
<dbReference type="InterPro" id="IPR001394">
    <property type="entry name" value="Peptidase_C19_UCH"/>
</dbReference>